<evidence type="ECO:0000256" key="5">
    <source>
        <dbReference type="PIRSR" id="PIRSR600246-1"/>
    </source>
</evidence>
<comment type="caution">
    <text evidence="8">The sequence shown here is derived from an EMBL/GenBank/DDBJ whole genome shotgun (WGS) entry which is preliminary data.</text>
</comment>
<dbReference type="RefSeq" id="WP_271187470.1">
    <property type="nucleotide sequence ID" value="NZ_BSFE01000008.1"/>
</dbReference>
<proteinExistence type="predicted"/>
<evidence type="ECO:0000256" key="7">
    <source>
        <dbReference type="PIRSR" id="PIRSR600246-3"/>
    </source>
</evidence>
<reference evidence="8" key="1">
    <citation type="journal article" date="2014" name="Int. J. Syst. Evol. Microbiol.">
        <title>Complete genome sequence of Corynebacterium casei LMG S-19264T (=DSM 44701T), isolated from a smear-ripened cheese.</title>
        <authorList>
            <consortium name="US DOE Joint Genome Institute (JGI-PGF)"/>
            <person name="Walter F."/>
            <person name="Albersmeier A."/>
            <person name="Kalinowski J."/>
            <person name="Ruckert C."/>
        </authorList>
    </citation>
    <scope>NUCLEOTIDE SEQUENCE</scope>
    <source>
        <strain evidence="8">VKM B-1513</strain>
    </source>
</reference>
<protein>
    <recommendedName>
        <fullName evidence="4">Isoaspartyl peptidase</fullName>
    </recommendedName>
</protein>
<dbReference type="CDD" id="cd04701">
    <property type="entry name" value="Asparaginase_2"/>
    <property type="match status" value="1"/>
</dbReference>
<dbReference type="Proteomes" id="UP001143486">
    <property type="component" value="Unassembled WGS sequence"/>
</dbReference>
<accession>A0A9W6MPM2</accession>
<dbReference type="GO" id="GO:0016811">
    <property type="term" value="F:hydrolase activity, acting on carbon-nitrogen (but not peptide) bonds, in linear amides"/>
    <property type="evidence" value="ECO:0007669"/>
    <property type="project" value="UniProtKB-ARBA"/>
</dbReference>
<dbReference type="GO" id="GO:0008233">
    <property type="term" value="F:peptidase activity"/>
    <property type="evidence" value="ECO:0007669"/>
    <property type="project" value="UniProtKB-KW"/>
</dbReference>
<dbReference type="AlphaFoldDB" id="A0A9W6MPM2"/>
<keyword evidence="3" id="KW-0068">Autocatalytic cleavage</keyword>
<keyword evidence="1" id="KW-0645">Protease</keyword>
<evidence type="ECO:0000256" key="3">
    <source>
        <dbReference type="ARBA" id="ARBA00022813"/>
    </source>
</evidence>
<gene>
    <name evidence="8" type="ORF">GCM10017621_26190</name>
</gene>
<evidence type="ECO:0000256" key="2">
    <source>
        <dbReference type="ARBA" id="ARBA00022801"/>
    </source>
</evidence>
<dbReference type="InterPro" id="IPR029055">
    <property type="entry name" value="Ntn_hydrolases_N"/>
</dbReference>
<organism evidence="8 9">
    <name type="scientific">Maricaulis virginensis</name>
    <dbReference type="NCBI Taxonomy" id="144022"/>
    <lineage>
        <taxon>Bacteria</taxon>
        <taxon>Pseudomonadati</taxon>
        <taxon>Pseudomonadota</taxon>
        <taxon>Alphaproteobacteria</taxon>
        <taxon>Maricaulales</taxon>
        <taxon>Maricaulaceae</taxon>
        <taxon>Maricaulis</taxon>
    </lineage>
</organism>
<keyword evidence="9" id="KW-1185">Reference proteome</keyword>
<dbReference type="PANTHER" id="PTHR10188">
    <property type="entry name" value="L-ASPARAGINASE"/>
    <property type="match status" value="1"/>
</dbReference>
<feature type="site" description="Cleavage; by autolysis" evidence="7">
    <location>
        <begin position="156"/>
        <end position="157"/>
    </location>
</feature>
<evidence type="ECO:0000256" key="1">
    <source>
        <dbReference type="ARBA" id="ARBA00022670"/>
    </source>
</evidence>
<reference evidence="8" key="2">
    <citation type="submission" date="2023-01" db="EMBL/GenBank/DDBJ databases">
        <authorList>
            <person name="Sun Q."/>
            <person name="Evtushenko L."/>
        </authorList>
    </citation>
    <scope>NUCLEOTIDE SEQUENCE</scope>
    <source>
        <strain evidence="8">VKM B-1513</strain>
    </source>
</reference>
<evidence type="ECO:0000256" key="6">
    <source>
        <dbReference type="PIRSR" id="PIRSR600246-2"/>
    </source>
</evidence>
<keyword evidence="2" id="KW-0378">Hydrolase</keyword>
<sequence length="287" mass="29483">MSQTYALLLHGGAGVLAPRSYDPERTHMRELAEAGKAMLEAGDAALDVVTEIVRRLEASGLYVAGKGASPNQAGRYELDAAIMDGSDRRAGSVAGLTGFISPVHAARAVMEETRHVMLAGRGAERFAGLQGLERVESVNDYYTPAAAPDDREIATGTVGCVALDTSGRLAAATSTGGTLNKLEGRVGDSPILGAGCWADGHVAVSCTGQGEFFLRQATAKDISARMAYGGQTLAEAAAGAIGDVGSLGGEGGVICVDRDGNLAQPFNSPGMKRAAVYPDGRITVEVD</sequence>
<feature type="binding site" evidence="6">
    <location>
        <begin position="207"/>
        <end position="210"/>
    </location>
    <ligand>
        <name>substrate</name>
    </ligand>
</feature>
<feature type="active site" description="Nucleophile" evidence="5">
    <location>
        <position position="157"/>
    </location>
</feature>
<evidence type="ECO:0000313" key="9">
    <source>
        <dbReference type="Proteomes" id="UP001143486"/>
    </source>
</evidence>
<name>A0A9W6MPM2_9PROT</name>
<dbReference type="Pfam" id="PF01112">
    <property type="entry name" value="Asparaginase_2"/>
    <property type="match status" value="2"/>
</dbReference>
<dbReference type="Gene3D" id="3.60.20.30">
    <property type="entry name" value="(Glycosyl)asparaginase"/>
    <property type="match status" value="1"/>
</dbReference>
<evidence type="ECO:0000256" key="4">
    <source>
        <dbReference type="ARBA" id="ARBA00069124"/>
    </source>
</evidence>
<dbReference type="FunFam" id="3.60.20.30:FF:000001">
    <property type="entry name" value="Isoaspartyl peptidase/L-asparaginase"/>
    <property type="match status" value="1"/>
</dbReference>
<dbReference type="SUPFAM" id="SSF56235">
    <property type="entry name" value="N-terminal nucleophile aminohydrolases (Ntn hydrolases)"/>
    <property type="match status" value="1"/>
</dbReference>
<dbReference type="PANTHER" id="PTHR10188:SF6">
    <property type="entry name" value="N(4)-(BETA-N-ACETYLGLUCOSAMINYL)-L-ASPARAGINASE"/>
    <property type="match status" value="1"/>
</dbReference>
<evidence type="ECO:0000313" key="8">
    <source>
        <dbReference type="EMBL" id="GLK53111.1"/>
    </source>
</evidence>
<dbReference type="GO" id="GO:0006508">
    <property type="term" value="P:proteolysis"/>
    <property type="evidence" value="ECO:0007669"/>
    <property type="project" value="UniProtKB-KW"/>
</dbReference>
<dbReference type="EMBL" id="BSFE01000008">
    <property type="protein sequence ID" value="GLK53111.1"/>
    <property type="molecule type" value="Genomic_DNA"/>
</dbReference>
<feature type="binding site" evidence="6">
    <location>
        <begin position="185"/>
        <end position="188"/>
    </location>
    <ligand>
        <name>substrate</name>
    </ligand>
</feature>
<dbReference type="InterPro" id="IPR000246">
    <property type="entry name" value="Peptidase_T2"/>
</dbReference>